<evidence type="ECO:0000259" key="9">
    <source>
        <dbReference type="PROSITE" id="PS51733"/>
    </source>
</evidence>
<comment type="pathway">
    <text evidence="2">Protein modification; protein lipoylation via exogenous pathway; protein N(6)-(lipoyl)lysine from lipoate: step 1/2.</text>
</comment>
<evidence type="ECO:0000256" key="3">
    <source>
        <dbReference type="ARBA" id="ARBA00008242"/>
    </source>
</evidence>
<evidence type="ECO:0000256" key="6">
    <source>
        <dbReference type="ARBA" id="ARBA00022741"/>
    </source>
</evidence>
<dbReference type="Proteomes" id="UP000013827">
    <property type="component" value="Unassembled WGS sequence"/>
</dbReference>
<comment type="similarity">
    <text evidence="3">Belongs to the LplA family.</text>
</comment>
<keyword evidence="11" id="KW-1185">Reference proteome</keyword>
<proteinExistence type="inferred from homology"/>
<dbReference type="Pfam" id="PF21948">
    <property type="entry name" value="LplA-B_cat"/>
    <property type="match status" value="1"/>
</dbReference>
<dbReference type="KEGG" id="ehx:EMIHUDRAFT_239714"/>
<dbReference type="PROSITE" id="PS51733">
    <property type="entry name" value="BPL_LPL_CATALYTIC"/>
    <property type="match status" value="1"/>
</dbReference>
<dbReference type="GeneID" id="17268975"/>
<dbReference type="GO" id="GO:0017118">
    <property type="term" value="F:lipoyltransferase activity"/>
    <property type="evidence" value="ECO:0007669"/>
    <property type="project" value="TreeGrafter"/>
</dbReference>
<keyword evidence="7" id="KW-0067">ATP-binding</keyword>
<reference evidence="11" key="1">
    <citation type="journal article" date="2013" name="Nature">
        <title>Pan genome of the phytoplankton Emiliania underpins its global distribution.</title>
        <authorList>
            <person name="Read B.A."/>
            <person name="Kegel J."/>
            <person name="Klute M.J."/>
            <person name="Kuo A."/>
            <person name="Lefebvre S.C."/>
            <person name="Maumus F."/>
            <person name="Mayer C."/>
            <person name="Miller J."/>
            <person name="Monier A."/>
            <person name="Salamov A."/>
            <person name="Young J."/>
            <person name="Aguilar M."/>
            <person name="Claverie J.M."/>
            <person name="Frickenhaus S."/>
            <person name="Gonzalez K."/>
            <person name="Herman E.K."/>
            <person name="Lin Y.C."/>
            <person name="Napier J."/>
            <person name="Ogata H."/>
            <person name="Sarno A.F."/>
            <person name="Shmutz J."/>
            <person name="Schroeder D."/>
            <person name="de Vargas C."/>
            <person name="Verret F."/>
            <person name="von Dassow P."/>
            <person name="Valentin K."/>
            <person name="Van de Peer Y."/>
            <person name="Wheeler G."/>
            <person name="Dacks J.B."/>
            <person name="Delwiche C.F."/>
            <person name="Dyhrman S.T."/>
            <person name="Glockner G."/>
            <person name="John U."/>
            <person name="Richards T."/>
            <person name="Worden A.Z."/>
            <person name="Zhang X."/>
            <person name="Grigoriev I.V."/>
            <person name="Allen A.E."/>
            <person name="Bidle K."/>
            <person name="Borodovsky M."/>
            <person name="Bowler C."/>
            <person name="Brownlee C."/>
            <person name="Cock J.M."/>
            <person name="Elias M."/>
            <person name="Gladyshev V.N."/>
            <person name="Groth M."/>
            <person name="Guda C."/>
            <person name="Hadaegh A."/>
            <person name="Iglesias-Rodriguez M.D."/>
            <person name="Jenkins J."/>
            <person name="Jones B.M."/>
            <person name="Lawson T."/>
            <person name="Leese F."/>
            <person name="Lindquist E."/>
            <person name="Lobanov A."/>
            <person name="Lomsadze A."/>
            <person name="Malik S.B."/>
            <person name="Marsh M.E."/>
            <person name="Mackinder L."/>
            <person name="Mock T."/>
            <person name="Mueller-Roeber B."/>
            <person name="Pagarete A."/>
            <person name="Parker M."/>
            <person name="Probert I."/>
            <person name="Quesneville H."/>
            <person name="Raines C."/>
            <person name="Rensing S.A."/>
            <person name="Riano-Pachon D.M."/>
            <person name="Richier S."/>
            <person name="Rokitta S."/>
            <person name="Shiraiwa Y."/>
            <person name="Soanes D.M."/>
            <person name="van der Giezen M."/>
            <person name="Wahlund T.M."/>
            <person name="Williams B."/>
            <person name="Wilson W."/>
            <person name="Wolfe G."/>
            <person name="Wurch L.L."/>
        </authorList>
    </citation>
    <scope>NUCLEOTIDE SEQUENCE</scope>
</reference>
<dbReference type="SUPFAM" id="SSF82649">
    <property type="entry name" value="SufE/NifU"/>
    <property type="match status" value="1"/>
</dbReference>
<dbReference type="InterPro" id="IPR019491">
    <property type="entry name" value="Lipoate_protein_ligase_C"/>
</dbReference>
<keyword evidence="5" id="KW-0436">Ligase</keyword>
<comment type="catalytic activity">
    <reaction evidence="8">
        <text>L-lysyl-[lipoyl-carrier protein] + (R)-lipoate + ATP = N(6)-[(R)-lipoyl]-L-lysyl-[lipoyl-carrier protein] + AMP + diphosphate + H(+)</text>
        <dbReference type="Rhea" id="RHEA:49288"/>
        <dbReference type="Rhea" id="RHEA-COMP:10500"/>
        <dbReference type="Rhea" id="RHEA-COMP:10502"/>
        <dbReference type="ChEBI" id="CHEBI:15378"/>
        <dbReference type="ChEBI" id="CHEBI:29969"/>
        <dbReference type="ChEBI" id="CHEBI:30616"/>
        <dbReference type="ChEBI" id="CHEBI:33019"/>
        <dbReference type="ChEBI" id="CHEBI:83088"/>
        <dbReference type="ChEBI" id="CHEBI:83099"/>
        <dbReference type="ChEBI" id="CHEBI:456215"/>
        <dbReference type="EC" id="6.3.1.20"/>
    </reaction>
</comment>
<dbReference type="PANTHER" id="PTHR12561">
    <property type="entry name" value="LIPOATE-PROTEIN LIGASE"/>
    <property type="match status" value="1"/>
</dbReference>
<feature type="domain" description="BPL/LPL catalytic" evidence="9">
    <location>
        <begin position="27"/>
        <end position="218"/>
    </location>
</feature>
<dbReference type="GO" id="GO:0005524">
    <property type="term" value="F:ATP binding"/>
    <property type="evidence" value="ECO:0007669"/>
    <property type="project" value="UniProtKB-KW"/>
</dbReference>
<accession>A0A0D3JIU6</accession>
<organism evidence="10 11">
    <name type="scientific">Emiliania huxleyi (strain CCMP1516)</name>
    <dbReference type="NCBI Taxonomy" id="280463"/>
    <lineage>
        <taxon>Eukaryota</taxon>
        <taxon>Haptista</taxon>
        <taxon>Haptophyta</taxon>
        <taxon>Prymnesiophyceae</taxon>
        <taxon>Isochrysidales</taxon>
        <taxon>Noelaerhabdaceae</taxon>
        <taxon>Emiliania</taxon>
    </lineage>
</organism>
<dbReference type="Gene3D" id="3.30.390.50">
    <property type="entry name" value="CO dehydrogenase flavoprotein, C-terminal domain"/>
    <property type="match status" value="1"/>
</dbReference>
<keyword evidence="6" id="KW-0547">Nucleotide-binding</keyword>
<dbReference type="GO" id="GO:0005737">
    <property type="term" value="C:cytoplasm"/>
    <property type="evidence" value="ECO:0007669"/>
    <property type="project" value="TreeGrafter"/>
</dbReference>
<dbReference type="eggNOG" id="KOG3159">
    <property type="taxonomic scope" value="Eukaryota"/>
</dbReference>
<dbReference type="PaxDb" id="2903-EOD23431"/>
<dbReference type="InterPro" id="IPR004562">
    <property type="entry name" value="LipoylTrfase_LipoateP_Ligase"/>
</dbReference>
<evidence type="ECO:0000256" key="1">
    <source>
        <dbReference type="ARBA" id="ARBA00005085"/>
    </source>
</evidence>
<dbReference type="InterPro" id="IPR045864">
    <property type="entry name" value="aa-tRNA-synth_II/BPL/LPL"/>
</dbReference>
<dbReference type="Pfam" id="PF10437">
    <property type="entry name" value="Lip_prot_lig_C"/>
    <property type="match status" value="1"/>
</dbReference>
<dbReference type="RefSeq" id="XP_005775860.1">
    <property type="nucleotide sequence ID" value="XM_005775803.1"/>
</dbReference>
<evidence type="ECO:0000313" key="11">
    <source>
        <dbReference type="Proteomes" id="UP000013827"/>
    </source>
</evidence>
<dbReference type="STRING" id="2903.R1EKE6"/>
<reference evidence="10" key="2">
    <citation type="submission" date="2024-10" db="UniProtKB">
        <authorList>
            <consortium name="EnsemblProtists"/>
        </authorList>
    </citation>
    <scope>IDENTIFICATION</scope>
</reference>
<dbReference type="GO" id="GO:0016979">
    <property type="term" value="F:lipoate-protein ligase activity"/>
    <property type="evidence" value="ECO:0007669"/>
    <property type="project" value="UniProtKB-EC"/>
</dbReference>
<dbReference type="HOGENOM" id="CLU_022986_0_1_1"/>
<name>A0A0D3JIU6_EMIH1</name>
<dbReference type="SUPFAM" id="SSF55681">
    <property type="entry name" value="Class II aaRS and biotin synthetases"/>
    <property type="match status" value="1"/>
</dbReference>
<dbReference type="AlphaFoldDB" id="A0A0D3JIU6"/>
<evidence type="ECO:0000256" key="7">
    <source>
        <dbReference type="ARBA" id="ARBA00022840"/>
    </source>
</evidence>
<comment type="pathway">
    <text evidence="1">Protein modification; protein lipoylation via exogenous pathway; protein N(6)-(lipoyl)lysine from lipoate: step 2/2.</text>
</comment>
<dbReference type="OMA" id="LICYIND"/>
<dbReference type="GO" id="GO:0009249">
    <property type="term" value="P:protein lipoylation"/>
    <property type="evidence" value="ECO:0007669"/>
    <property type="project" value="InterPro"/>
</dbReference>
<dbReference type="Gene3D" id="3.30.930.10">
    <property type="entry name" value="Bira Bifunctional Protein, Domain 2"/>
    <property type="match status" value="1"/>
</dbReference>
<evidence type="ECO:0000313" key="10">
    <source>
        <dbReference type="EnsemblProtists" id="EOD23431"/>
    </source>
</evidence>
<evidence type="ECO:0000256" key="4">
    <source>
        <dbReference type="ARBA" id="ARBA00012367"/>
    </source>
</evidence>
<dbReference type="UniPathway" id="UPA00537">
    <property type="reaction ID" value="UER00594"/>
</dbReference>
<dbReference type="PANTHER" id="PTHR12561:SF3">
    <property type="entry name" value="LIPOYLTRANSFERASE 1, MITOCHONDRIAL"/>
    <property type="match status" value="1"/>
</dbReference>
<evidence type="ECO:0000256" key="2">
    <source>
        <dbReference type="ARBA" id="ARBA00005124"/>
    </source>
</evidence>
<sequence length="372" mass="39599">MRAGLLLCLATVADVKCNSARIIFSDESNLAFNLAFEATPLLSLRPVESTVNMSALEADGVALVRRHSGGGAVYLDGGVLVFSIIAPRSTFSVDINFSIIAKALKDLGVDANRSGRNDVTVTIDDRTLKVSGSAFQHAHDANGNAVSMHHGTLLLDANMENLGRYLTPHSLKLASKGIKSVASRVINLRQHPHVSDSSYAAVSAALAAAFSAEFAIAETVERVDKSNAVAAEQAFVARMAELTSWAWVLGKTPDFSHTLETRIDDFGMFTLHLDVHRGIIRAAKVFSDALLVDAVEALQALLTSVPYNADSILSALDARAHALLAQSKAECTAIGSTSDDATTHQQEERLLEKIKAWLALEISSAGHSPESG</sequence>
<dbReference type="EC" id="6.3.1.20" evidence="4"/>
<evidence type="ECO:0000256" key="5">
    <source>
        <dbReference type="ARBA" id="ARBA00022598"/>
    </source>
</evidence>
<evidence type="ECO:0000256" key="8">
    <source>
        <dbReference type="ARBA" id="ARBA00048037"/>
    </source>
</evidence>
<dbReference type="InterPro" id="IPR004143">
    <property type="entry name" value="BPL_LPL_catalytic"/>
</dbReference>
<protein>
    <recommendedName>
        <fullName evidence="4">lipoate--protein ligase</fullName>
        <ecNumber evidence="4">6.3.1.20</ecNumber>
    </recommendedName>
</protein>
<dbReference type="EnsemblProtists" id="EOD23431">
    <property type="protein sequence ID" value="EOD23431"/>
    <property type="gene ID" value="EMIHUDRAFT_239714"/>
</dbReference>